<evidence type="ECO:0000313" key="2">
    <source>
        <dbReference type="EMBL" id="CAK0904090.1"/>
    </source>
</evidence>
<gene>
    <name evidence="2" type="ORF">PCOR1329_LOCUS80225</name>
</gene>
<feature type="compositionally biased region" description="Acidic residues" evidence="1">
    <location>
        <begin position="99"/>
        <end position="108"/>
    </location>
</feature>
<keyword evidence="3" id="KW-1185">Reference proteome</keyword>
<name>A0ABN9XVI0_9DINO</name>
<accession>A0ABN9XVI0</accession>
<organism evidence="2 3">
    <name type="scientific">Prorocentrum cordatum</name>
    <dbReference type="NCBI Taxonomy" id="2364126"/>
    <lineage>
        <taxon>Eukaryota</taxon>
        <taxon>Sar</taxon>
        <taxon>Alveolata</taxon>
        <taxon>Dinophyceae</taxon>
        <taxon>Prorocentrales</taxon>
        <taxon>Prorocentraceae</taxon>
        <taxon>Prorocentrum</taxon>
    </lineage>
</organism>
<protein>
    <submittedName>
        <fullName evidence="2">Uncharacterized protein</fullName>
    </submittedName>
</protein>
<dbReference type="Proteomes" id="UP001189429">
    <property type="component" value="Unassembled WGS sequence"/>
</dbReference>
<reference evidence="2" key="1">
    <citation type="submission" date="2023-10" db="EMBL/GenBank/DDBJ databases">
        <authorList>
            <person name="Chen Y."/>
            <person name="Shah S."/>
            <person name="Dougan E. K."/>
            <person name="Thang M."/>
            <person name="Chan C."/>
        </authorList>
    </citation>
    <scope>NUCLEOTIDE SEQUENCE [LARGE SCALE GENOMIC DNA]</scope>
</reference>
<comment type="caution">
    <text evidence="2">The sequence shown here is derived from an EMBL/GenBank/DDBJ whole genome shotgun (WGS) entry which is preliminary data.</text>
</comment>
<dbReference type="EMBL" id="CAUYUJ010021348">
    <property type="protein sequence ID" value="CAK0904090.1"/>
    <property type="molecule type" value="Genomic_DNA"/>
</dbReference>
<sequence>AREAEEDGSLGAALGELRADAALAGAAQAPSEDVAQDAAVVGAPSRAPTRTSSLQVAHDLAQEVSRVAVEEVMLSIRGENPMLASPRTSPASPLGGDDYAADADAGES</sequence>
<evidence type="ECO:0000256" key="1">
    <source>
        <dbReference type="SAM" id="MobiDB-lite"/>
    </source>
</evidence>
<feature type="non-terminal residue" evidence="2">
    <location>
        <position position="1"/>
    </location>
</feature>
<feature type="region of interest" description="Disordered" evidence="1">
    <location>
        <begin position="23"/>
        <end position="53"/>
    </location>
</feature>
<feature type="region of interest" description="Disordered" evidence="1">
    <location>
        <begin position="79"/>
        <end position="108"/>
    </location>
</feature>
<proteinExistence type="predicted"/>
<evidence type="ECO:0000313" key="3">
    <source>
        <dbReference type="Proteomes" id="UP001189429"/>
    </source>
</evidence>